<evidence type="ECO:0000313" key="3">
    <source>
        <dbReference type="Proteomes" id="UP000633365"/>
    </source>
</evidence>
<dbReference type="PANTHER" id="PTHR30404">
    <property type="entry name" value="N-ACETYLMURAMOYL-L-ALANINE AMIDASE"/>
    <property type="match status" value="1"/>
</dbReference>
<dbReference type="GO" id="GO:0008745">
    <property type="term" value="F:N-acetylmuramoyl-L-alanine amidase activity"/>
    <property type="evidence" value="ECO:0007669"/>
    <property type="project" value="InterPro"/>
</dbReference>
<evidence type="ECO:0000259" key="1">
    <source>
        <dbReference type="SMART" id="SM00646"/>
    </source>
</evidence>
<dbReference type="Gene3D" id="3.40.630.40">
    <property type="entry name" value="Zn-dependent exopeptidases"/>
    <property type="match status" value="1"/>
</dbReference>
<reference evidence="2" key="1">
    <citation type="submission" date="2021-01" db="EMBL/GenBank/DDBJ databases">
        <title>Genome public.</title>
        <authorList>
            <person name="Liu C."/>
            <person name="Sun Q."/>
        </authorList>
    </citation>
    <scope>NUCLEOTIDE SEQUENCE</scope>
    <source>
        <strain evidence="2">M6</strain>
    </source>
</reference>
<feature type="domain" description="MurNAc-LAA" evidence="1">
    <location>
        <begin position="57"/>
        <end position="170"/>
    </location>
</feature>
<dbReference type="GO" id="GO:0009253">
    <property type="term" value="P:peptidoglycan catabolic process"/>
    <property type="evidence" value="ECO:0007669"/>
    <property type="project" value="InterPro"/>
</dbReference>
<dbReference type="PANTHER" id="PTHR30404:SF8">
    <property type="entry name" value="AUTOLYSIN PH-RELATED"/>
    <property type="match status" value="1"/>
</dbReference>
<dbReference type="GO" id="GO:0030288">
    <property type="term" value="C:outer membrane-bounded periplasmic space"/>
    <property type="evidence" value="ECO:0007669"/>
    <property type="project" value="TreeGrafter"/>
</dbReference>
<dbReference type="RefSeq" id="WP_186832866.1">
    <property type="nucleotide sequence ID" value="NZ_JAEQMG010000048.1"/>
</dbReference>
<protein>
    <submittedName>
        <fullName evidence="2">N-acetylmuramoyl-L-alanine amidase</fullName>
    </submittedName>
</protein>
<dbReference type="EMBL" id="JAEQMG010000048">
    <property type="protein sequence ID" value="MBK6088132.1"/>
    <property type="molecule type" value="Genomic_DNA"/>
</dbReference>
<proteinExistence type="predicted"/>
<dbReference type="AlphaFoldDB" id="A0A934WRD3"/>
<gene>
    <name evidence="2" type="ORF">JKK62_05610</name>
</gene>
<dbReference type="CDD" id="cd02696">
    <property type="entry name" value="MurNAc-LAA"/>
    <property type="match status" value="1"/>
</dbReference>
<dbReference type="Pfam" id="PF01520">
    <property type="entry name" value="Amidase_3"/>
    <property type="match status" value="1"/>
</dbReference>
<name>A0A934WRD3_9FIRM</name>
<accession>A0A934WRD3</accession>
<dbReference type="SMART" id="SM00646">
    <property type="entry name" value="Ami_3"/>
    <property type="match status" value="1"/>
</dbReference>
<dbReference type="InterPro" id="IPR002508">
    <property type="entry name" value="MurNAc-LAA_cat"/>
</dbReference>
<dbReference type="Proteomes" id="UP000633365">
    <property type="component" value="Unassembled WGS sequence"/>
</dbReference>
<dbReference type="SUPFAM" id="SSF53187">
    <property type="entry name" value="Zn-dependent exopeptidases"/>
    <property type="match status" value="1"/>
</dbReference>
<evidence type="ECO:0000313" key="2">
    <source>
        <dbReference type="EMBL" id="MBK6088132.1"/>
    </source>
</evidence>
<organism evidence="2 3">
    <name type="scientific">Ruminococcus difficilis</name>
    <dbReference type="NCBI Taxonomy" id="2763069"/>
    <lineage>
        <taxon>Bacteria</taxon>
        <taxon>Bacillati</taxon>
        <taxon>Bacillota</taxon>
        <taxon>Clostridia</taxon>
        <taxon>Eubacteriales</taxon>
        <taxon>Oscillospiraceae</taxon>
        <taxon>Ruminococcus</taxon>
    </lineage>
</organism>
<dbReference type="InterPro" id="IPR050695">
    <property type="entry name" value="N-acetylmuramoyl_amidase_3"/>
</dbReference>
<comment type="caution">
    <text evidence="2">The sequence shown here is derived from an EMBL/GenBank/DDBJ whole genome shotgun (WGS) entry which is preliminary data.</text>
</comment>
<keyword evidence="3" id="KW-1185">Reference proteome</keyword>
<sequence>MPSVFLSPSLQEWNPYVNGGSEEYYMNLVADAIEPYLRASGISFSRNSPSQTLGQAIAQSNAGNYDLHLAIHSNAAGSQNSGTVRGTDVYYYPTSAKGKRAAEIIAGNYRDIYPLPDRVKTVASATLAELRRTKAPAVLIETAYHDNLADAEWIQENIGAIGRNLAQSIAQFLGVPFVDL</sequence>